<dbReference type="Pfam" id="PF01253">
    <property type="entry name" value="SUI1"/>
    <property type="match status" value="1"/>
</dbReference>
<dbReference type="SUPFAM" id="SSF55159">
    <property type="entry name" value="eIF1-like"/>
    <property type="match status" value="1"/>
</dbReference>
<dbReference type="PANTHER" id="PTHR12217:SF4">
    <property type="entry name" value="EUKARYOTIC TRANSLATION INITIATION FACTOR 2D"/>
    <property type="match status" value="1"/>
</dbReference>
<dbReference type="Proteomes" id="UP001152795">
    <property type="component" value="Unassembled WGS sequence"/>
</dbReference>
<comment type="caution">
    <text evidence="1">The sequence shown here is derived from an EMBL/GenBank/DDBJ whole genome shotgun (WGS) entry which is preliminary data.</text>
</comment>
<sequence length="154" mass="17499">MVKLDPVLFSVVHKKGEDNYDSLSWDELFKRIIDRMNPCHVVTFNGQAPITRKGKLELIEVKLEQRMGNKKVTLVHNLEYYGIDPGEFSHKLQLKAASSTSVSQLPGKSNPGQQVLIQGNQILHVARTLQDDYQIAAKYINGLDKLKQSKNKRK</sequence>
<dbReference type="InterPro" id="IPR039759">
    <property type="entry name" value="eIF2D_SUI1"/>
</dbReference>
<dbReference type="PANTHER" id="PTHR12217">
    <property type="entry name" value="EUKARYOTIC TRANSLATION INITIATION FACTOR 2D"/>
    <property type="match status" value="1"/>
</dbReference>
<keyword evidence="1" id="KW-0648">Protein biosynthesis</keyword>
<dbReference type="InterPro" id="IPR058886">
    <property type="entry name" value="SWIB_eIF2D"/>
</dbReference>
<dbReference type="CDD" id="cd11608">
    <property type="entry name" value="eIF2D_C"/>
    <property type="match status" value="1"/>
</dbReference>
<dbReference type="GO" id="GO:0003743">
    <property type="term" value="F:translation initiation factor activity"/>
    <property type="evidence" value="ECO:0007669"/>
    <property type="project" value="UniProtKB-KW"/>
</dbReference>
<keyword evidence="2" id="KW-1185">Reference proteome</keyword>
<dbReference type="Gene3D" id="3.30.780.10">
    <property type="entry name" value="SUI1-like domain"/>
    <property type="match status" value="1"/>
</dbReference>
<reference evidence="1" key="1">
    <citation type="submission" date="2020-04" db="EMBL/GenBank/DDBJ databases">
        <authorList>
            <person name="Alioto T."/>
            <person name="Alioto T."/>
            <person name="Gomez Garrido J."/>
        </authorList>
    </citation>
    <scope>NUCLEOTIDE SEQUENCE</scope>
    <source>
        <strain evidence="1">A484AB</strain>
    </source>
</reference>
<dbReference type="PROSITE" id="PS50296">
    <property type="entry name" value="SUI1"/>
    <property type="match status" value="1"/>
</dbReference>
<dbReference type="InterPro" id="IPR036877">
    <property type="entry name" value="SUI1_dom_sf"/>
</dbReference>
<dbReference type="GO" id="GO:0001731">
    <property type="term" value="P:formation of translation preinitiation complex"/>
    <property type="evidence" value="ECO:0007669"/>
    <property type="project" value="InterPro"/>
</dbReference>
<dbReference type="InterPro" id="IPR039757">
    <property type="entry name" value="EIF2D"/>
</dbReference>
<dbReference type="OrthoDB" id="199771at2759"/>
<proteinExistence type="predicted"/>
<dbReference type="AlphaFoldDB" id="A0A6S7INX7"/>
<accession>A0A6S7INX7</accession>
<dbReference type="FunFam" id="3.30.780.10:FF:000008">
    <property type="entry name" value="eukaryotic translation initiation factor 2D"/>
    <property type="match status" value="1"/>
</dbReference>
<evidence type="ECO:0000313" key="1">
    <source>
        <dbReference type="EMBL" id="CAB4020895.1"/>
    </source>
</evidence>
<name>A0A6S7INX7_PARCT</name>
<keyword evidence="1" id="KW-0396">Initiation factor</keyword>
<organism evidence="1 2">
    <name type="scientific">Paramuricea clavata</name>
    <name type="common">Red gorgonian</name>
    <name type="synonym">Violescent sea-whip</name>
    <dbReference type="NCBI Taxonomy" id="317549"/>
    <lineage>
        <taxon>Eukaryota</taxon>
        <taxon>Metazoa</taxon>
        <taxon>Cnidaria</taxon>
        <taxon>Anthozoa</taxon>
        <taxon>Octocorallia</taxon>
        <taxon>Malacalcyonacea</taxon>
        <taxon>Plexauridae</taxon>
        <taxon>Paramuricea</taxon>
    </lineage>
</organism>
<dbReference type="Pfam" id="PF26291">
    <property type="entry name" value="SWIB_eIF2D"/>
    <property type="match status" value="1"/>
</dbReference>
<gene>
    <name evidence="1" type="ORF">PACLA_8A022121</name>
</gene>
<dbReference type="InterPro" id="IPR001950">
    <property type="entry name" value="SUI1"/>
</dbReference>
<dbReference type="EMBL" id="CACRXK020011173">
    <property type="protein sequence ID" value="CAB4020895.1"/>
    <property type="molecule type" value="Genomic_DNA"/>
</dbReference>
<protein>
    <submittedName>
        <fullName evidence="1">Eukaryotic translation initiation factor 2D-like</fullName>
    </submittedName>
</protein>
<evidence type="ECO:0000313" key="2">
    <source>
        <dbReference type="Proteomes" id="UP001152795"/>
    </source>
</evidence>